<sequence>MKRRHMLPATTVLKKGSVLKSLLRRKTWIWKSLPESRFQLVAEFCEIESFTIACEIDSQLLSHDTYYACYLVYKLPETHSMVSGLVQIDDETLLNCFPDERDDWLDDKEHLVDLRTPTHIPFIGCDANDPRIPQKARRIKGHPKLRKDGWLEIQVWDFKSGSDKNIPMHCRVRSYDKWRFTGLIVQGIEFRPAKVSFMTSFRSH</sequence>
<gene>
    <name evidence="1" type="ORF">M8C21_012105</name>
</gene>
<accession>A0AAD5CU34</accession>
<proteinExistence type="predicted"/>
<keyword evidence="2" id="KW-1185">Reference proteome</keyword>
<name>A0AAD5CU34_AMBAR</name>
<dbReference type="InterPro" id="IPR025886">
    <property type="entry name" value="PP2-like"/>
</dbReference>
<evidence type="ECO:0000313" key="2">
    <source>
        <dbReference type="Proteomes" id="UP001206925"/>
    </source>
</evidence>
<dbReference type="Proteomes" id="UP001206925">
    <property type="component" value="Unassembled WGS sequence"/>
</dbReference>
<reference evidence="1" key="1">
    <citation type="submission" date="2022-06" db="EMBL/GenBank/DDBJ databases">
        <title>Uncovering the hologenomic basis of an extraordinary plant invasion.</title>
        <authorList>
            <person name="Bieker V.C."/>
            <person name="Martin M.D."/>
            <person name="Gilbert T."/>
            <person name="Hodgins K."/>
            <person name="Battlay P."/>
            <person name="Petersen B."/>
            <person name="Wilson J."/>
        </authorList>
    </citation>
    <scope>NUCLEOTIDE SEQUENCE</scope>
    <source>
        <strain evidence="1">AA19_3_7</strain>
        <tissue evidence="1">Leaf</tissue>
    </source>
</reference>
<dbReference type="EMBL" id="JAMZMK010006565">
    <property type="protein sequence ID" value="KAI7748298.1"/>
    <property type="molecule type" value="Genomic_DNA"/>
</dbReference>
<evidence type="ECO:0000313" key="1">
    <source>
        <dbReference type="EMBL" id="KAI7748298.1"/>
    </source>
</evidence>
<dbReference type="AlphaFoldDB" id="A0AAD5CU34"/>
<dbReference type="PANTHER" id="PTHR32278">
    <property type="entry name" value="F-BOX DOMAIN-CONTAINING PROTEIN"/>
    <property type="match status" value="1"/>
</dbReference>
<dbReference type="Pfam" id="PF14299">
    <property type="entry name" value="PP2"/>
    <property type="match status" value="1"/>
</dbReference>
<comment type="caution">
    <text evidence="1">The sequence shown here is derived from an EMBL/GenBank/DDBJ whole genome shotgun (WGS) entry which is preliminary data.</text>
</comment>
<organism evidence="1 2">
    <name type="scientific">Ambrosia artemisiifolia</name>
    <name type="common">Common ragweed</name>
    <dbReference type="NCBI Taxonomy" id="4212"/>
    <lineage>
        <taxon>Eukaryota</taxon>
        <taxon>Viridiplantae</taxon>
        <taxon>Streptophyta</taxon>
        <taxon>Embryophyta</taxon>
        <taxon>Tracheophyta</taxon>
        <taxon>Spermatophyta</taxon>
        <taxon>Magnoliopsida</taxon>
        <taxon>eudicotyledons</taxon>
        <taxon>Gunneridae</taxon>
        <taxon>Pentapetalae</taxon>
        <taxon>asterids</taxon>
        <taxon>campanulids</taxon>
        <taxon>Asterales</taxon>
        <taxon>Asteraceae</taxon>
        <taxon>Asteroideae</taxon>
        <taxon>Heliantheae alliance</taxon>
        <taxon>Heliantheae</taxon>
        <taxon>Ambrosia</taxon>
    </lineage>
</organism>
<dbReference type="PANTHER" id="PTHR32278:SF111">
    <property type="entry name" value="F-BOX PROTEIN PP2-B12-RELATED"/>
    <property type="match status" value="1"/>
</dbReference>
<protein>
    <submittedName>
        <fullName evidence="1">Uncharacterized protein</fullName>
    </submittedName>
</protein>